<reference evidence="2 3" key="1">
    <citation type="journal article" date="2021" name="Commun. Biol.">
        <title>The genome of Shorea leprosula (Dipterocarpaceae) highlights the ecological relevance of drought in aseasonal tropical rainforests.</title>
        <authorList>
            <person name="Ng K.K.S."/>
            <person name="Kobayashi M.J."/>
            <person name="Fawcett J.A."/>
            <person name="Hatakeyama M."/>
            <person name="Paape T."/>
            <person name="Ng C.H."/>
            <person name="Ang C.C."/>
            <person name="Tnah L.H."/>
            <person name="Lee C.T."/>
            <person name="Nishiyama T."/>
            <person name="Sese J."/>
            <person name="O'Brien M.J."/>
            <person name="Copetti D."/>
            <person name="Mohd Noor M.I."/>
            <person name="Ong R.C."/>
            <person name="Putra M."/>
            <person name="Sireger I.Z."/>
            <person name="Indrioko S."/>
            <person name="Kosugi Y."/>
            <person name="Izuno A."/>
            <person name="Isagi Y."/>
            <person name="Lee S.L."/>
            <person name="Shimizu K.K."/>
        </authorList>
    </citation>
    <scope>NUCLEOTIDE SEQUENCE [LARGE SCALE GENOMIC DNA]</scope>
    <source>
        <strain evidence="2">214</strain>
    </source>
</reference>
<dbReference type="AlphaFoldDB" id="A0AAV5L620"/>
<protein>
    <submittedName>
        <fullName evidence="2">Uncharacterized protein</fullName>
    </submittedName>
</protein>
<dbReference type="EMBL" id="BPVZ01000096">
    <property type="protein sequence ID" value="GKV32505.1"/>
    <property type="molecule type" value="Genomic_DNA"/>
</dbReference>
<accession>A0AAV5L620</accession>
<proteinExistence type="predicted"/>
<organism evidence="2 3">
    <name type="scientific">Rubroshorea leprosula</name>
    <dbReference type="NCBI Taxonomy" id="152421"/>
    <lineage>
        <taxon>Eukaryota</taxon>
        <taxon>Viridiplantae</taxon>
        <taxon>Streptophyta</taxon>
        <taxon>Embryophyta</taxon>
        <taxon>Tracheophyta</taxon>
        <taxon>Spermatophyta</taxon>
        <taxon>Magnoliopsida</taxon>
        <taxon>eudicotyledons</taxon>
        <taxon>Gunneridae</taxon>
        <taxon>Pentapetalae</taxon>
        <taxon>rosids</taxon>
        <taxon>malvids</taxon>
        <taxon>Malvales</taxon>
        <taxon>Dipterocarpaceae</taxon>
        <taxon>Rubroshorea</taxon>
    </lineage>
</organism>
<evidence type="ECO:0000313" key="3">
    <source>
        <dbReference type="Proteomes" id="UP001054252"/>
    </source>
</evidence>
<evidence type="ECO:0000256" key="1">
    <source>
        <dbReference type="SAM" id="MobiDB-lite"/>
    </source>
</evidence>
<evidence type="ECO:0000313" key="2">
    <source>
        <dbReference type="EMBL" id="GKV32505.1"/>
    </source>
</evidence>
<gene>
    <name evidence="2" type="ORF">SLEP1_g41104</name>
</gene>
<comment type="caution">
    <text evidence="2">The sequence shown here is derived from an EMBL/GenBank/DDBJ whole genome shotgun (WGS) entry which is preliminary data.</text>
</comment>
<sequence length="101" mass="11580">MVVAYRKFKGICTHNRQEQQPDRADPDAFLQGEDFKAPILFLNKKRREKSKLLTDFSQGKAAIGGWALFGAGEEKEEEQNREMAGEEGRKNTRSLSKFLLF</sequence>
<name>A0AAV5L620_9ROSI</name>
<dbReference type="Proteomes" id="UP001054252">
    <property type="component" value="Unassembled WGS sequence"/>
</dbReference>
<keyword evidence="3" id="KW-1185">Reference proteome</keyword>
<feature type="region of interest" description="Disordered" evidence="1">
    <location>
        <begin position="74"/>
        <end position="101"/>
    </location>
</feature>
<feature type="compositionally biased region" description="Basic and acidic residues" evidence="1">
    <location>
        <begin position="78"/>
        <end position="90"/>
    </location>
</feature>